<dbReference type="InterPro" id="IPR005821">
    <property type="entry name" value="Ion_trans_dom"/>
</dbReference>
<dbReference type="InterPro" id="IPR043203">
    <property type="entry name" value="VGCC_Ca_Na"/>
</dbReference>
<feature type="domain" description="Ion transport" evidence="7">
    <location>
        <begin position="2"/>
        <end position="148"/>
    </location>
</feature>
<accession>A0AAE0GER9</accession>
<dbReference type="SUPFAM" id="SSF81324">
    <property type="entry name" value="Voltage-gated potassium channels"/>
    <property type="match status" value="1"/>
</dbReference>
<dbReference type="Pfam" id="PF00520">
    <property type="entry name" value="Ion_trans"/>
    <property type="match status" value="1"/>
</dbReference>
<keyword evidence="2 5" id="KW-0812">Transmembrane</keyword>
<gene>
    <name evidence="8" type="ORF">CYMTET_15087</name>
</gene>
<evidence type="ECO:0000256" key="4">
    <source>
        <dbReference type="ARBA" id="ARBA00023136"/>
    </source>
</evidence>
<dbReference type="GO" id="GO:0001518">
    <property type="term" value="C:voltage-gated sodium channel complex"/>
    <property type="evidence" value="ECO:0007669"/>
    <property type="project" value="TreeGrafter"/>
</dbReference>
<keyword evidence="9" id="KW-1185">Reference proteome</keyword>
<evidence type="ECO:0000256" key="2">
    <source>
        <dbReference type="ARBA" id="ARBA00022692"/>
    </source>
</evidence>
<keyword evidence="3 5" id="KW-1133">Transmembrane helix</keyword>
<dbReference type="PANTHER" id="PTHR10037:SF62">
    <property type="entry name" value="SODIUM CHANNEL PROTEIN 60E"/>
    <property type="match status" value="1"/>
</dbReference>
<comment type="caution">
    <text evidence="8">The sequence shown here is derived from an EMBL/GenBank/DDBJ whole genome shotgun (WGS) entry which is preliminary data.</text>
</comment>
<comment type="subcellular location">
    <subcellularLocation>
        <location evidence="1">Membrane</location>
        <topology evidence="1">Multi-pass membrane protein</topology>
    </subcellularLocation>
</comment>
<protein>
    <recommendedName>
        <fullName evidence="7">Ion transport domain-containing protein</fullName>
    </recommendedName>
</protein>
<evidence type="ECO:0000313" key="8">
    <source>
        <dbReference type="EMBL" id="KAK3276869.1"/>
    </source>
</evidence>
<dbReference type="AlphaFoldDB" id="A0AAE0GER9"/>
<evidence type="ECO:0000259" key="7">
    <source>
        <dbReference type="Pfam" id="PF00520"/>
    </source>
</evidence>
<dbReference type="Proteomes" id="UP001190700">
    <property type="component" value="Unassembled WGS sequence"/>
</dbReference>
<evidence type="ECO:0000256" key="6">
    <source>
        <dbReference type="SAM" id="SignalP"/>
    </source>
</evidence>
<dbReference type="PANTHER" id="PTHR10037">
    <property type="entry name" value="VOLTAGE-GATED CATION CHANNEL CALCIUM AND SODIUM"/>
    <property type="match status" value="1"/>
</dbReference>
<keyword evidence="4 5" id="KW-0472">Membrane</keyword>
<sequence length="161" mass="17706">MVLIAVITSTALLVFNDAGNPDPFWENVDLACLMVFAIDFWCKVVASGFFAFLSDPMNVLDALCTLSSLVTLFPALSEATGLGAVKPLRSLRLLQPIRTFRQFPTLRILTETLFMCLPRMGSVLTVGIILLLLFGIVGVQLFQGVLHYRRDLAGGMRLLGR</sequence>
<name>A0AAE0GER9_9CHLO</name>
<feature type="transmembrane region" description="Helical" evidence="5">
    <location>
        <begin position="123"/>
        <end position="142"/>
    </location>
</feature>
<dbReference type="InterPro" id="IPR027359">
    <property type="entry name" value="Volt_channel_dom_sf"/>
</dbReference>
<dbReference type="Gene3D" id="1.10.287.70">
    <property type="match status" value="1"/>
</dbReference>
<dbReference type="GO" id="GO:0005248">
    <property type="term" value="F:voltage-gated sodium channel activity"/>
    <property type="evidence" value="ECO:0007669"/>
    <property type="project" value="TreeGrafter"/>
</dbReference>
<evidence type="ECO:0000313" key="9">
    <source>
        <dbReference type="Proteomes" id="UP001190700"/>
    </source>
</evidence>
<dbReference type="Gene3D" id="1.20.120.350">
    <property type="entry name" value="Voltage-gated potassium channels. Chain C"/>
    <property type="match status" value="1"/>
</dbReference>
<reference evidence="8 9" key="1">
    <citation type="journal article" date="2015" name="Genome Biol. Evol.">
        <title>Comparative Genomics of a Bacterivorous Green Alga Reveals Evolutionary Causalities and Consequences of Phago-Mixotrophic Mode of Nutrition.</title>
        <authorList>
            <person name="Burns J.A."/>
            <person name="Paasch A."/>
            <person name="Narechania A."/>
            <person name="Kim E."/>
        </authorList>
    </citation>
    <scope>NUCLEOTIDE SEQUENCE [LARGE SCALE GENOMIC DNA]</scope>
    <source>
        <strain evidence="8 9">PLY_AMNH</strain>
    </source>
</reference>
<evidence type="ECO:0000256" key="3">
    <source>
        <dbReference type="ARBA" id="ARBA00022989"/>
    </source>
</evidence>
<organism evidence="8 9">
    <name type="scientific">Cymbomonas tetramitiformis</name>
    <dbReference type="NCBI Taxonomy" id="36881"/>
    <lineage>
        <taxon>Eukaryota</taxon>
        <taxon>Viridiplantae</taxon>
        <taxon>Chlorophyta</taxon>
        <taxon>Pyramimonadophyceae</taxon>
        <taxon>Pyramimonadales</taxon>
        <taxon>Pyramimonadaceae</taxon>
        <taxon>Cymbomonas</taxon>
    </lineage>
</organism>
<proteinExistence type="predicted"/>
<evidence type="ECO:0000256" key="1">
    <source>
        <dbReference type="ARBA" id="ARBA00004141"/>
    </source>
</evidence>
<dbReference type="EMBL" id="LGRX02006342">
    <property type="protein sequence ID" value="KAK3276869.1"/>
    <property type="molecule type" value="Genomic_DNA"/>
</dbReference>
<keyword evidence="6" id="KW-0732">Signal</keyword>
<feature type="chain" id="PRO_5042071130" description="Ion transport domain-containing protein" evidence="6">
    <location>
        <begin position="19"/>
        <end position="161"/>
    </location>
</feature>
<feature type="signal peptide" evidence="6">
    <location>
        <begin position="1"/>
        <end position="18"/>
    </location>
</feature>
<evidence type="ECO:0000256" key="5">
    <source>
        <dbReference type="SAM" id="Phobius"/>
    </source>
</evidence>